<feature type="transmembrane region" description="Helical" evidence="1">
    <location>
        <begin position="134"/>
        <end position="154"/>
    </location>
</feature>
<dbReference type="Proteomes" id="UP000657006">
    <property type="component" value="Unassembled WGS sequence"/>
</dbReference>
<keyword evidence="1" id="KW-1133">Transmembrane helix</keyword>
<keyword evidence="3" id="KW-1185">Reference proteome</keyword>
<reference evidence="2" key="1">
    <citation type="submission" date="2020-08" db="EMBL/GenBank/DDBJ databases">
        <title>Genome public.</title>
        <authorList>
            <person name="Liu C."/>
            <person name="Sun Q."/>
        </authorList>
    </citation>
    <scope>NUCLEOTIDE SEQUENCE</scope>
    <source>
        <strain evidence="2">NSJ-32</strain>
    </source>
</reference>
<keyword evidence="1" id="KW-0472">Membrane</keyword>
<feature type="transmembrane region" description="Helical" evidence="1">
    <location>
        <begin position="104"/>
        <end position="122"/>
    </location>
</feature>
<evidence type="ECO:0000313" key="3">
    <source>
        <dbReference type="Proteomes" id="UP000657006"/>
    </source>
</evidence>
<keyword evidence="1" id="KW-0812">Transmembrane</keyword>
<sequence length="527" mass="59333">MDLSPKIQQFLHDICSKIPDTQTSLDTYNELLDHIECKVEWRMQAGYSEEEAITKALEEMGDASAVADQLGAIHSRIPSLDLGHALMKIFWGFLFSSFQLDFGYSKPIILMAGFFLLLAGAYQMRTCGKSFRRSFQGFCLLFLFYLITNSISVLPDIPTVLLTAMSIVSSLLNFVSVILLFQGLSHLTDCLQDGGPHGISHCTGVYIVMNLLILLALWIQGLFFLVFILFLGSLFYILRQIYSLRRELLLQDVRLPIQPFNVKSRTVFGAFSALFLIAPISCGYIAATPNPVQTSYSVIETDSSEQMADIRHRLLSNDLPEEMVMVLPPQELQRLAGMDEMSSHWQMYTIDEGNLSLIVAACRLDSQRTRLLYWFSWDEAPKHGFRDTIAPIVRIDPYFDSSFNSGSFQNPDETLLLLTQKDGQLYSMMPAAVRHSSDGTIQSLDVRVFPDIEAQYILYAITLNGDTSGYAIPGFTLDTAYTHRSSFFCLPYTDSSSSVTTALTSSYQHYVLTSHLRFNVESSELEP</sequence>
<feature type="transmembrane region" description="Helical" evidence="1">
    <location>
        <begin position="160"/>
        <end position="181"/>
    </location>
</feature>
<dbReference type="EMBL" id="JACRSQ010000031">
    <property type="protein sequence ID" value="MBC8544806.1"/>
    <property type="molecule type" value="Genomic_DNA"/>
</dbReference>
<comment type="caution">
    <text evidence="2">The sequence shown here is derived from an EMBL/GenBank/DDBJ whole genome shotgun (WGS) entry which is preliminary data.</text>
</comment>
<organism evidence="2 3">
    <name type="scientific">Bianquea renquensis</name>
    <dbReference type="NCBI Taxonomy" id="2763661"/>
    <lineage>
        <taxon>Bacteria</taxon>
        <taxon>Bacillati</taxon>
        <taxon>Bacillota</taxon>
        <taxon>Clostridia</taxon>
        <taxon>Eubacteriales</taxon>
        <taxon>Bianqueaceae</taxon>
        <taxon>Bianquea</taxon>
    </lineage>
</organism>
<accession>A0A926I362</accession>
<feature type="transmembrane region" description="Helical" evidence="1">
    <location>
        <begin position="225"/>
        <end position="245"/>
    </location>
</feature>
<evidence type="ECO:0000313" key="2">
    <source>
        <dbReference type="EMBL" id="MBC8544806.1"/>
    </source>
</evidence>
<dbReference type="NCBIfam" id="NF038403">
    <property type="entry name" value="perm_prefix_1"/>
    <property type="match status" value="1"/>
</dbReference>
<feature type="transmembrane region" description="Helical" evidence="1">
    <location>
        <begin position="266"/>
        <end position="287"/>
    </location>
</feature>
<evidence type="ECO:0000256" key="1">
    <source>
        <dbReference type="SAM" id="Phobius"/>
    </source>
</evidence>
<proteinExistence type="predicted"/>
<dbReference type="AlphaFoldDB" id="A0A926I362"/>
<dbReference type="InterPro" id="IPR047928">
    <property type="entry name" value="Perm_prefix_1"/>
</dbReference>
<protein>
    <submittedName>
        <fullName evidence="2">Uncharacterized protein</fullName>
    </submittedName>
</protein>
<dbReference type="RefSeq" id="WP_177719933.1">
    <property type="nucleotide sequence ID" value="NZ_JACRSQ010000031.1"/>
</dbReference>
<name>A0A926I362_9FIRM</name>
<gene>
    <name evidence="2" type="ORF">H8730_14755</name>
</gene>